<sequence length="145" mass="16811">MRTMIPSRWSLFNYTQLRTCTSVESRNGTGLEPGLTPVPLIKLKNRVHKTGRPKIDRKLNEAKDRQDRVVFNASEKAERDLGEVTLKGVLDSILDEKLSVEQTLKLLETIPVKFQEHENKKPKYMRQRNPIVIIDVFYLLPARLL</sequence>
<dbReference type="AlphaFoldDB" id="A0AAD5L7C3"/>
<evidence type="ECO:0000313" key="2">
    <source>
        <dbReference type="Proteomes" id="UP001209570"/>
    </source>
</evidence>
<reference evidence="1" key="1">
    <citation type="submission" date="2021-12" db="EMBL/GenBank/DDBJ databases">
        <title>Prjna785345.</title>
        <authorList>
            <person name="Rujirawat T."/>
            <person name="Krajaejun T."/>
        </authorList>
    </citation>
    <scope>NUCLEOTIDE SEQUENCE</scope>
    <source>
        <strain evidence="1">Pi057C3</strain>
    </source>
</reference>
<gene>
    <name evidence="1" type="ORF">P43SY_011007</name>
</gene>
<proteinExistence type="predicted"/>
<dbReference type="Proteomes" id="UP001209570">
    <property type="component" value="Unassembled WGS sequence"/>
</dbReference>
<accession>A0AAD5L7C3</accession>
<evidence type="ECO:0000313" key="1">
    <source>
        <dbReference type="EMBL" id="KAJ0389576.1"/>
    </source>
</evidence>
<name>A0AAD5L7C3_PYTIN</name>
<protein>
    <submittedName>
        <fullName evidence="1">Uncharacterized protein</fullName>
    </submittedName>
</protein>
<dbReference type="EMBL" id="JAKCXM010003528">
    <property type="protein sequence ID" value="KAJ0389576.1"/>
    <property type="molecule type" value="Genomic_DNA"/>
</dbReference>
<keyword evidence="2" id="KW-1185">Reference proteome</keyword>
<comment type="caution">
    <text evidence="1">The sequence shown here is derived from an EMBL/GenBank/DDBJ whole genome shotgun (WGS) entry which is preliminary data.</text>
</comment>
<organism evidence="1 2">
    <name type="scientific">Pythium insidiosum</name>
    <name type="common">Pythiosis disease agent</name>
    <dbReference type="NCBI Taxonomy" id="114742"/>
    <lineage>
        <taxon>Eukaryota</taxon>
        <taxon>Sar</taxon>
        <taxon>Stramenopiles</taxon>
        <taxon>Oomycota</taxon>
        <taxon>Peronosporomycetes</taxon>
        <taxon>Pythiales</taxon>
        <taxon>Pythiaceae</taxon>
        <taxon>Pythium</taxon>
    </lineage>
</organism>